<dbReference type="SUPFAM" id="SSF160467">
    <property type="entry name" value="PH0987 N-terminal domain-like"/>
    <property type="match status" value="1"/>
</dbReference>
<dbReference type="SMART" id="SM00797">
    <property type="entry name" value="AHS2"/>
    <property type="match status" value="1"/>
</dbReference>
<comment type="caution">
    <text evidence="7">The sequence shown here is derived from an EMBL/GenBank/DDBJ whole genome shotgun (WGS) entry which is preliminary data.</text>
</comment>
<evidence type="ECO:0000256" key="1">
    <source>
        <dbReference type="ARBA" id="ARBA00022741"/>
    </source>
</evidence>
<dbReference type="OrthoDB" id="9768696at2"/>
<evidence type="ECO:0000259" key="5">
    <source>
        <dbReference type="SMART" id="SM00796"/>
    </source>
</evidence>
<dbReference type="GO" id="GO:0004847">
    <property type="term" value="F:urea carboxylase activity"/>
    <property type="evidence" value="ECO:0007669"/>
    <property type="project" value="UniProtKB-EC"/>
</dbReference>
<name>A0A086ZI74_9BIFI</name>
<evidence type="ECO:0000256" key="3">
    <source>
        <dbReference type="ARBA" id="ARBA00022840"/>
    </source>
</evidence>
<organism evidence="7 8">
    <name type="scientific">Bifidobacterium boum</name>
    <dbReference type="NCBI Taxonomy" id="78343"/>
    <lineage>
        <taxon>Bacteria</taxon>
        <taxon>Bacillati</taxon>
        <taxon>Actinomycetota</taxon>
        <taxon>Actinomycetes</taxon>
        <taxon>Bifidobacteriales</taxon>
        <taxon>Bifidobacteriaceae</taxon>
        <taxon>Bifidobacterium</taxon>
    </lineage>
</organism>
<keyword evidence="2 7" id="KW-0378">Hydrolase</keyword>
<keyword evidence="3" id="KW-0067">ATP-binding</keyword>
<feature type="compositionally biased region" description="Basic and acidic residues" evidence="4">
    <location>
        <begin position="500"/>
        <end position="509"/>
    </location>
</feature>
<dbReference type="EC" id="3.5.1.54" evidence="7"/>
<dbReference type="GeneID" id="303204414"/>
<feature type="region of interest" description="Disordered" evidence="4">
    <location>
        <begin position="567"/>
        <end position="592"/>
    </location>
</feature>
<accession>A0A086ZI74</accession>
<dbReference type="InterPro" id="IPR029000">
    <property type="entry name" value="Cyclophilin-like_dom_sf"/>
</dbReference>
<dbReference type="RefSeq" id="WP_026502237.1">
    <property type="nucleotide sequence ID" value="NZ_JGYQ01000016.1"/>
</dbReference>
<dbReference type="InterPro" id="IPR003778">
    <property type="entry name" value="CT_A_B"/>
</dbReference>
<evidence type="ECO:0000256" key="4">
    <source>
        <dbReference type="SAM" id="MobiDB-lite"/>
    </source>
</evidence>
<keyword evidence="8" id="KW-1185">Reference proteome</keyword>
<dbReference type="InterPro" id="IPR052708">
    <property type="entry name" value="PxpC"/>
</dbReference>
<feature type="domain" description="Carboxyltransferase" evidence="5">
    <location>
        <begin position="2"/>
        <end position="204"/>
    </location>
</feature>
<dbReference type="InterPro" id="IPR003833">
    <property type="entry name" value="CT_C_D"/>
</dbReference>
<dbReference type="SUPFAM" id="SSF50891">
    <property type="entry name" value="Cyclophilin-like"/>
    <property type="match status" value="2"/>
</dbReference>
<gene>
    <name evidence="7" type="ORF">BBOU_1310</name>
</gene>
<feature type="region of interest" description="Disordered" evidence="4">
    <location>
        <begin position="490"/>
        <end position="512"/>
    </location>
</feature>
<dbReference type="GO" id="GO:0005524">
    <property type="term" value="F:ATP binding"/>
    <property type="evidence" value="ECO:0007669"/>
    <property type="project" value="UniProtKB-KW"/>
</dbReference>
<dbReference type="SMART" id="SM00796">
    <property type="entry name" value="AHS1"/>
    <property type="match status" value="1"/>
</dbReference>
<dbReference type="PANTHER" id="PTHR43309:SF3">
    <property type="entry name" value="5-OXOPROLINASE SUBUNIT C"/>
    <property type="match status" value="1"/>
</dbReference>
<dbReference type="EMBL" id="JGYQ01000016">
    <property type="protein sequence ID" value="KFI46224.1"/>
    <property type="molecule type" value="Genomic_DNA"/>
</dbReference>
<evidence type="ECO:0000313" key="8">
    <source>
        <dbReference type="Proteomes" id="UP000029093"/>
    </source>
</evidence>
<proteinExistence type="predicted"/>
<dbReference type="AlphaFoldDB" id="A0A086ZI74"/>
<dbReference type="Proteomes" id="UP000029093">
    <property type="component" value="Unassembled WGS sequence"/>
</dbReference>
<protein>
    <submittedName>
        <fullName evidence="7">Allophanate hydrolase subunit 1 and 2</fullName>
        <ecNumber evidence="7">3.5.1.54</ecNumber>
        <ecNumber evidence="7">6.3.4.6</ecNumber>
    </submittedName>
</protein>
<evidence type="ECO:0000256" key="2">
    <source>
        <dbReference type="ARBA" id="ARBA00022801"/>
    </source>
</evidence>
<feature type="compositionally biased region" description="Basic and acidic residues" evidence="4">
    <location>
        <begin position="579"/>
        <end position="592"/>
    </location>
</feature>
<dbReference type="PANTHER" id="PTHR43309">
    <property type="entry name" value="5-OXOPROLINASE SUBUNIT C"/>
    <property type="match status" value="1"/>
</dbReference>
<sequence length="592" mass="62217">MRRILPAGQDALLVETGDLHYALGLYHAIGEAVADAASLGVPSKVFAAITELVPAAQTVLVRFNPRRIRAASLAEAIMALPDTPDQAQEHRTVTVPVIYDGEDLEAVAQLLGIGADEVVARHTGTAWTAAFGGFAPGFTYLVDGDPIFDVPRRATPRLSVPSGAVGLAGRFSGVYPRESSGGWQLIGHTAMPMWDAHADPPAAIMPGDRVMFHAERDQTVMTDIARQRRMLSDRDIRANAGNSGSGLGPMTCDHGLRVIRPGLLALFEDQGRRASAMGVAGSGACDMPAYRLANMLVGNPPDALAIELTAGDAAFTAIGNVVVAVTGAPVDLCITGNATSGADPGHTTIRQSLHRQEAIILHDGETLTIGMPHAGLRDYLAIRGGFIAPMTLGSASRDTMSGIGPAPLAAGDTLIAGTPDSLRSVGRPCKWNGHLPTSTMHHAGPEAIGSANHPIWLDVMLGPHDDWFTPAAIGTLFDTTWQVTAQSNRTGLRLNGPQPLEREDTRELPSEGMVPGSLEVPGNGQPVLFLRDQPVTGGYPIIAVLTLDALALAAQLPPGASIRFRKAEESAMAAPESQDVSHADEHDGKESR</sequence>
<keyword evidence="1" id="KW-0547">Nucleotide-binding</keyword>
<reference evidence="7 8" key="1">
    <citation type="submission" date="2014-03" db="EMBL/GenBank/DDBJ databases">
        <title>Genomics of Bifidobacteria.</title>
        <authorList>
            <person name="Ventura M."/>
            <person name="Milani C."/>
            <person name="Lugli G.A."/>
        </authorList>
    </citation>
    <scope>NUCLEOTIDE SEQUENCE [LARGE SCALE GENOMIC DNA]</scope>
    <source>
        <strain evidence="7 8">LMG 10736</strain>
    </source>
</reference>
<dbReference type="Gene3D" id="2.40.100.10">
    <property type="entry name" value="Cyclophilin-like"/>
    <property type="match status" value="2"/>
</dbReference>
<evidence type="ECO:0000313" key="7">
    <source>
        <dbReference type="EMBL" id="KFI46224.1"/>
    </source>
</evidence>
<dbReference type="GO" id="GO:0004039">
    <property type="term" value="F:allophanate hydrolase activity"/>
    <property type="evidence" value="ECO:0007669"/>
    <property type="project" value="UniProtKB-EC"/>
</dbReference>
<dbReference type="Pfam" id="PF02682">
    <property type="entry name" value="CT_C_D"/>
    <property type="match status" value="1"/>
</dbReference>
<keyword evidence="7" id="KW-0436">Ligase</keyword>
<dbReference type="Gene3D" id="3.30.1360.40">
    <property type="match status" value="1"/>
</dbReference>
<dbReference type="Pfam" id="PF02626">
    <property type="entry name" value="CT_A_B"/>
    <property type="match status" value="1"/>
</dbReference>
<dbReference type="EC" id="6.3.4.6" evidence="7"/>
<feature type="domain" description="Carboxyltransferase" evidence="6">
    <location>
        <begin position="276"/>
        <end position="581"/>
    </location>
</feature>
<evidence type="ECO:0000259" key="6">
    <source>
        <dbReference type="SMART" id="SM00797"/>
    </source>
</evidence>